<dbReference type="Proteomes" id="UP000014500">
    <property type="component" value="Unassembled WGS sequence"/>
</dbReference>
<evidence type="ECO:0000256" key="1">
    <source>
        <dbReference type="SAM" id="MobiDB-lite"/>
    </source>
</evidence>
<dbReference type="EMBL" id="JH431731">
    <property type="status" value="NOT_ANNOTATED_CDS"/>
    <property type="molecule type" value="Genomic_DNA"/>
</dbReference>
<keyword evidence="3" id="KW-1185">Reference proteome</keyword>
<reference evidence="2" key="2">
    <citation type="submission" date="2015-02" db="UniProtKB">
        <authorList>
            <consortium name="EnsemblMetazoa"/>
        </authorList>
    </citation>
    <scope>IDENTIFICATION</scope>
</reference>
<proteinExistence type="predicted"/>
<name>T1J050_STRMM</name>
<dbReference type="HOGENOM" id="CLU_2515513_0_0_1"/>
<sequence length="85" mass="9101">MGGSKRPETSATPTPGRSDACRDAKRINKSANIVRPKAAAPRRPVVPFCAKAIEMENQGDHALDEQSTSSARCNSIGKMCDDSKK</sequence>
<feature type="region of interest" description="Disordered" evidence="1">
    <location>
        <begin position="60"/>
        <end position="85"/>
    </location>
</feature>
<reference evidence="3" key="1">
    <citation type="submission" date="2011-05" db="EMBL/GenBank/DDBJ databases">
        <authorList>
            <person name="Richards S.R."/>
            <person name="Qu J."/>
            <person name="Jiang H."/>
            <person name="Jhangiani S.N."/>
            <person name="Agravi P."/>
            <person name="Goodspeed R."/>
            <person name="Gross S."/>
            <person name="Mandapat C."/>
            <person name="Jackson L."/>
            <person name="Mathew T."/>
            <person name="Pu L."/>
            <person name="Thornton R."/>
            <person name="Saada N."/>
            <person name="Wilczek-Boney K.B."/>
            <person name="Lee S."/>
            <person name="Kovar C."/>
            <person name="Wu Y."/>
            <person name="Scherer S.E."/>
            <person name="Worley K.C."/>
            <person name="Muzny D.M."/>
            <person name="Gibbs R."/>
        </authorList>
    </citation>
    <scope>NUCLEOTIDE SEQUENCE</scope>
    <source>
        <strain evidence="3">Brora</strain>
    </source>
</reference>
<dbReference type="AlphaFoldDB" id="T1J050"/>
<evidence type="ECO:0000313" key="2">
    <source>
        <dbReference type="EnsemblMetazoa" id="SMAR006889-PA"/>
    </source>
</evidence>
<evidence type="ECO:0000313" key="3">
    <source>
        <dbReference type="Proteomes" id="UP000014500"/>
    </source>
</evidence>
<accession>T1J050</accession>
<protein>
    <submittedName>
        <fullName evidence="2">Uncharacterized protein</fullName>
    </submittedName>
</protein>
<organism evidence="2 3">
    <name type="scientific">Strigamia maritima</name>
    <name type="common">European centipede</name>
    <name type="synonym">Geophilus maritimus</name>
    <dbReference type="NCBI Taxonomy" id="126957"/>
    <lineage>
        <taxon>Eukaryota</taxon>
        <taxon>Metazoa</taxon>
        <taxon>Ecdysozoa</taxon>
        <taxon>Arthropoda</taxon>
        <taxon>Myriapoda</taxon>
        <taxon>Chilopoda</taxon>
        <taxon>Pleurostigmophora</taxon>
        <taxon>Geophilomorpha</taxon>
        <taxon>Linotaeniidae</taxon>
        <taxon>Strigamia</taxon>
    </lineage>
</organism>
<feature type="region of interest" description="Disordered" evidence="1">
    <location>
        <begin position="1"/>
        <end position="24"/>
    </location>
</feature>
<dbReference type="EnsemblMetazoa" id="SMAR006889-RA">
    <property type="protein sequence ID" value="SMAR006889-PA"/>
    <property type="gene ID" value="SMAR006889"/>
</dbReference>